<dbReference type="RefSeq" id="WP_005393674.1">
    <property type="nucleotide sequence ID" value="NZ_CP069534.1"/>
</dbReference>
<sequence length="518" mass="57075">MSTLTLIASFPLGTYYGHRSDGSVEAFPTPARLHAALLSAAALGPHSEAGKLSDAALQALWWLEKHPPTGLFQPNTVDLDPSRERRSYRDVGTFAKDTKTKVVRKKIEDRPISDGVAISAPFGFVWNDVPDDIRKTLIAIAEDIPYLGESHSVAIVTAGEVEPNLLLSPTANCFTPEAHARQVPTEGRTDTLIEAYNEQYGKRSVPKSQYKFKQSQAPLSEIPTQSCTTEAWYEPAQLPTSTDSPWSIAYLFSLNATIEKRDRVTLCTRMHKALISLLSFGAAPIITGKYNQEVRQPANRLAIQYLTPQLSQLLGLRGPHLALFVPTGTSPSDLAQIRKSVEISQIWSKRIGRIDVSFTGSTRSASYFWPAPKPGCLRIWETEMPIIPETRIVKRGTRTWTLGDSALLSAGFVWRDRFSTEGSRQARYRLLRDQVEQQGMQVLATHPVTRNARNYAHHTHASVPVQPYHAVIDLGAISNTQAAVMLGQSRHLGSGLLKPIDVNPASLESIGELLGGVK</sequence>
<organism evidence="1 2">
    <name type="scientific">Corynebacterium glucuronolyticum</name>
    <dbReference type="NCBI Taxonomy" id="39791"/>
    <lineage>
        <taxon>Bacteria</taxon>
        <taxon>Bacillati</taxon>
        <taxon>Actinomycetota</taxon>
        <taxon>Actinomycetes</taxon>
        <taxon>Mycobacteriales</taxon>
        <taxon>Corynebacteriaceae</taxon>
        <taxon>Corynebacterium</taxon>
    </lineage>
</organism>
<reference evidence="1" key="1">
    <citation type="submission" date="2021-02" db="EMBL/GenBank/DDBJ databases">
        <title>FDA dAtabase for Regulatory Grade micrObial Sequences (FDA-ARGOS): Supporting development and validation of Infectious Disease Dx tests.</title>
        <authorList>
            <person name="Sproer C."/>
            <person name="Gronow S."/>
            <person name="Severitt S."/>
            <person name="Schroder I."/>
            <person name="Tallon L."/>
            <person name="Sadzewicz L."/>
            <person name="Zhao X."/>
            <person name="Boylan J."/>
            <person name="Ott S."/>
            <person name="Bowen H."/>
            <person name="Vavikolanu K."/>
            <person name="Mehta A."/>
            <person name="Aluvathingal J."/>
            <person name="Nadendla S."/>
            <person name="Lowell S."/>
            <person name="Myers T."/>
            <person name="Yan Y."/>
            <person name="Sichtig H."/>
        </authorList>
    </citation>
    <scope>NUCLEOTIDE SEQUENCE</scope>
    <source>
        <strain evidence="1">FDAARGOS_1191</strain>
    </source>
</reference>
<evidence type="ECO:0000313" key="1">
    <source>
        <dbReference type="EMBL" id="QRP70241.1"/>
    </source>
</evidence>
<proteinExistence type="predicted"/>
<protein>
    <submittedName>
        <fullName evidence="1">Type I-U CRISPR-associated protein Cas5/Cas6</fullName>
    </submittedName>
</protein>
<evidence type="ECO:0000313" key="2">
    <source>
        <dbReference type="Proteomes" id="UP000617681"/>
    </source>
</evidence>
<dbReference type="AlphaFoldDB" id="A0AAX1L828"/>
<dbReference type="Proteomes" id="UP000617681">
    <property type="component" value="Chromosome"/>
</dbReference>
<accession>A0AAX1L828</accession>
<dbReference type="NCBIfam" id="TIGR02165">
    <property type="entry name" value="cas5_6_GSU0054"/>
    <property type="match status" value="1"/>
</dbReference>
<name>A0AAX1L828_9CORY</name>
<dbReference type="InterPro" id="IPR019089">
    <property type="entry name" value="Cas_GSU0054"/>
</dbReference>
<gene>
    <name evidence="1" type="primary">cas5u6u</name>
    <name evidence="1" type="ORF">I6J21_10815</name>
</gene>
<dbReference type="EMBL" id="CP069534">
    <property type="protein sequence ID" value="QRP70241.1"/>
    <property type="molecule type" value="Genomic_DNA"/>
</dbReference>